<evidence type="ECO:0000256" key="5">
    <source>
        <dbReference type="ARBA" id="ARBA00023015"/>
    </source>
</evidence>
<dbReference type="Gene3D" id="6.10.250.690">
    <property type="match status" value="1"/>
</dbReference>
<dbReference type="CDD" id="cd00383">
    <property type="entry name" value="trans_reg_C"/>
    <property type="match status" value="1"/>
</dbReference>
<dbReference type="AlphaFoldDB" id="A0A178J559"/>
<dbReference type="GO" id="GO:0005829">
    <property type="term" value="C:cytosol"/>
    <property type="evidence" value="ECO:0007669"/>
    <property type="project" value="TreeGrafter"/>
</dbReference>
<dbReference type="SMART" id="SM00448">
    <property type="entry name" value="REC"/>
    <property type="match status" value="1"/>
</dbReference>
<dbReference type="Pfam" id="PF00072">
    <property type="entry name" value="Response_reg"/>
    <property type="match status" value="1"/>
</dbReference>
<protein>
    <submittedName>
        <fullName evidence="13">DNA-binding response regulator</fullName>
    </submittedName>
    <submittedName>
        <fullName evidence="12">Response regulator transcription factor</fullName>
    </submittedName>
</protein>
<keyword evidence="7" id="KW-0804">Transcription</keyword>
<keyword evidence="5" id="KW-0805">Transcription regulation</keyword>
<keyword evidence="2" id="KW-0963">Cytoplasm</keyword>
<evidence type="ECO:0000256" key="6">
    <source>
        <dbReference type="ARBA" id="ARBA00023125"/>
    </source>
</evidence>
<dbReference type="PANTHER" id="PTHR48111:SF39">
    <property type="entry name" value="TRANSCRIPTIONAL REGULATORY PROTEIN CPXR"/>
    <property type="match status" value="1"/>
</dbReference>
<dbReference type="GO" id="GO:0006355">
    <property type="term" value="P:regulation of DNA-templated transcription"/>
    <property type="evidence" value="ECO:0007669"/>
    <property type="project" value="InterPro"/>
</dbReference>
<dbReference type="Proteomes" id="UP001150001">
    <property type="component" value="Unassembled WGS sequence"/>
</dbReference>
<keyword evidence="6 9" id="KW-0238">DNA-binding</keyword>
<dbReference type="InterPro" id="IPR036388">
    <property type="entry name" value="WH-like_DNA-bd_sf"/>
</dbReference>
<dbReference type="SUPFAM" id="SSF52172">
    <property type="entry name" value="CheY-like"/>
    <property type="match status" value="1"/>
</dbReference>
<evidence type="ECO:0000256" key="4">
    <source>
        <dbReference type="ARBA" id="ARBA00023012"/>
    </source>
</evidence>
<reference evidence="13 14" key="1">
    <citation type="submission" date="2016-03" db="EMBL/GenBank/DDBJ databases">
        <title>Draft genome sequence of the Vibrio tubiashii subs. europaeus.</title>
        <authorList>
            <person name="Spinard E."/>
            <person name="Dubert J."/>
            <person name="Nelson D.R."/>
            <person name="Barja J.L."/>
        </authorList>
    </citation>
    <scope>NUCLEOTIDE SEQUENCE [LARGE SCALE GENOMIC DNA]</scope>
    <source>
        <strain evidence="14">PP-638</strain>
        <strain evidence="13">PP2-638</strain>
    </source>
</reference>
<dbReference type="EMBL" id="JAPFIT010000019">
    <property type="protein sequence ID" value="MDC5741930.1"/>
    <property type="molecule type" value="Genomic_DNA"/>
</dbReference>
<feature type="domain" description="OmpR/PhoB-type" evidence="11">
    <location>
        <begin position="151"/>
        <end position="250"/>
    </location>
</feature>
<dbReference type="Proteomes" id="UP000094761">
    <property type="component" value="Unassembled WGS sequence"/>
</dbReference>
<dbReference type="SUPFAM" id="SSF46894">
    <property type="entry name" value="C-terminal effector domain of the bipartite response regulators"/>
    <property type="match status" value="1"/>
</dbReference>
<dbReference type="RefSeq" id="WP_069668233.1">
    <property type="nucleotide sequence ID" value="NZ_CP180206.1"/>
</dbReference>
<dbReference type="InterPro" id="IPR016032">
    <property type="entry name" value="Sig_transdc_resp-reg_C-effctor"/>
</dbReference>
<name>A0A178J559_9VIBR</name>
<dbReference type="Gene3D" id="3.40.50.2300">
    <property type="match status" value="1"/>
</dbReference>
<dbReference type="PROSITE" id="PS51755">
    <property type="entry name" value="OMPR_PHOB"/>
    <property type="match status" value="1"/>
</dbReference>
<organism evidence="13 14">
    <name type="scientific">Vibrio europaeus</name>
    <dbReference type="NCBI Taxonomy" id="300876"/>
    <lineage>
        <taxon>Bacteria</taxon>
        <taxon>Pseudomonadati</taxon>
        <taxon>Pseudomonadota</taxon>
        <taxon>Gammaproteobacteria</taxon>
        <taxon>Vibrionales</taxon>
        <taxon>Vibrionaceae</taxon>
        <taxon>Vibrio</taxon>
        <taxon>Vibrio oreintalis group</taxon>
    </lineage>
</organism>
<dbReference type="SMART" id="SM00862">
    <property type="entry name" value="Trans_reg_C"/>
    <property type="match status" value="1"/>
</dbReference>
<evidence type="ECO:0000256" key="7">
    <source>
        <dbReference type="ARBA" id="ARBA00023163"/>
    </source>
</evidence>
<gene>
    <name evidence="13" type="ORF">AZ468_15795</name>
    <name evidence="12" type="ORF">OPW20_17790</name>
</gene>
<dbReference type="InterPro" id="IPR001867">
    <property type="entry name" value="OmpR/PhoB-type_DNA-bd"/>
</dbReference>
<accession>A0A178J559</accession>
<dbReference type="Gene3D" id="1.10.10.10">
    <property type="entry name" value="Winged helix-like DNA-binding domain superfamily/Winged helix DNA-binding domain"/>
    <property type="match status" value="1"/>
</dbReference>
<keyword evidence="4" id="KW-0902">Two-component regulatory system</keyword>
<evidence type="ECO:0000313" key="15">
    <source>
        <dbReference type="Proteomes" id="UP001150001"/>
    </source>
</evidence>
<reference evidence="12" key="2">
    <citation type="submission" date="2022-11" db="EMBL/GenBank/DDBJ databases">
        <title>Role of the vibriolysin VemA secreted by the emergent pathogen Vibrio europaeus in the colonization of Manila clam mucus.</title>
        <authorList>
            <person name="Martinez C."/>
            <person name="Rodriguez S."/>
            <person name="Vences A."/>
            <person name="Barja J.L."/>
            <person name="Toranzo A.E."/>
            <person name="Dubert J."/>
        </authorList>
    </citation>
    <scope>NUCLEOTIDE SEQUENCE</scope>
    <source>
        <strain evidence="12">3454</strain>
    </source>
</reference>
<dbReference type="OrthoDB" id="9802426at2"/>
<evidence type="ECO:0000259" key="11">
    <source>
        <dbReference type="PROSITE" id="PS51755"/>
    </source>
</evidence>
<dbReference type="PANTHER" id="PTHR48111">
    <property type="entry name" value="REGULATOR OF RPOS"/>
    <property type="match status" value="1"/>
</dbReference>
<dbReference type="EMBL" id="LUAX01000007">
    <property type="protein sequence ID" value="OAM97021.1"/>
    <property type="molecule type" value="Genomic_DNA"/>
</dbReference>
<dbReference type="GO" id="GO:0000976">
    <property type="term" value="F:transcription cis-regulatory region binding"/>
    <property type="evidence" value="ECO:0007669"/>
    <property type="project" value="TreeGrafter"/>
</dbReference>
<evidence type="ECO:0000313" key="14">
    <source>
        <dbReference type="Proteomes" id="UP000094761"/>
    </source>
</evidence>
<sequence>MFDGSVNSSSFDSHEITHTTSASAPSILLVEDDELLNKQLTALLKSRSYSVINLMCGAKALSALSQSRFDLIILDVNLPEVDGFGLLNYIRAHSNTPVIMLTAFGAEEHRIRGLQFGADDYISKPCNFTEVSLRIDAILRRSGYNASPSSNRYLEHHELKLDRHEYEVSVQGASTVTLTPIQFKLLWTLVQNHGVVQSKPYLYQMVLEREFSPYDRSLDMHLSRVRKTLTAMGMPQDRIQTVHGKGYLVR</sequence>
<dbReference type="GO" id="GO:0000156">
    <property type="term" value="F:phosphorelay response regulator activity"/>
    <property type="evidence" value="ECO:0007669"/>
    <property type="project" value="TreeGrafter"/>
</dbReference>
<evidence type="ECO:0000256" key="3">
    <source>
        <dbReference type="ARBA" id="ARBA00022553"/>
    </source>
</evidence>
<dbReference type="GO" id="GO:0032993">
    <property type="term" value="C:protein-DNA complex"/>
    <property type="evidence" value="ECO:0007669"/>
    <property type="project" value="TreeGrafter"/>
</dbReference>
<evidence type="ECO:0000256" key="2">
    <source>
        <dbReference type="ARBA" id="ARBA00022490"/>
    </source>
</evidence>
<dbReference type="PROSITE" id="PS50110">
    <property type="entry name" value="RESPONSE_REGULATORY"/>
    <property type="match status" value="1"/>
</dbReference>
<dbReference type="InterPro" id="IPR039420">
    <property type="entry name" value="WalR-like"/>
</dbReference>
<feature type="DNA-binding region" description="OmpR/PhoB-type" evidence="9">
    <location>
        <begin position="151"/>
        <end position="250"/>
    </location>
</feature>
<evidence type="ECO:0000256" key="9">
    <source>
        <dbReference type="PROSITE-ProRule" id="PRU01091"/>
    </source>
</evidence>
<dbReference type="InterPro" id="IPR001789">
    <property type="entry name" value="Sig_transdc_resp-reg_receiver"/>
</dbReference>
<proteinExistence type="predicted"/>
<evidence type="ECO:0000313" key="12">
    <source>
        <dbReference type="EMBL" id="MDC5741930.1"/>
    </source>
</evidence>
<comment type="subcellular location">
    <subcellularLocation>
        <location evidence="1">Cytoplasm</location>
    </subcellularLocation>
</comment>
<evidence type="ECO:0000256" key="1">
    <source>
        <dbReference type="ARBA" id="ARBA00004496"/>
    </source>
</evidence>
<comment type="caution">
    <text evidence="13">The sequence shown here is derived from an EMBL/GenBank/DDBJ whole genome shotgun (WGS) entry which is preliminary data.</text>
</comment>
<evidence type="ECO:0000313" key="13">
    <source>
        <dbReference type="EMBL" id="OAM97021.1"/>
    </source>
</evidence>
<keyword evidence="15" id="KW-1185">Reference proteome</keyword>
<dbReference type="Pfam" id="PF00486">
    <property type="entry name" value="Trans_reg_C"/>
    <property type="match status" value="1"/>
</dbReference>
<feature type="domain" description="Response regulatory" evidence="10">
    <location>
        <begin position="26"/>
        <end position="139"/>
    </location>
</feature>
<feature type="modified residue" description="4-aspartylphosphate" evidence="8">
    <location>
        <position position="75"/>
    </location>
</feature>
<dbReference type="InterPro" id="IPR011006">
    <property type="entry name" value="CheY-like_superfamily"/>
</dbReference>
<keyword evidence="3 8" id="KW-0597">Phosphoprotein</keyword>
<dbReference type="GeneID" id="78077176"/>
<evidence type="ECO:0000259" key="10">
    <source>
        <dbReference type="PROSITE" id="PS50110"/>
    </source>
</evidence>
<evidence type="ECO:0000256" key="8">
    <source>
        <dbReference type="PROSITE-ProRule" id="PRU00169"/>
    </source>
</evidence>